<evidence type="ECO:0000256" key="2">
    <source>
        <dbReference type="ARBA" id="ARBA00008520"/>
    </source>
</evidence>
<dbReference type="PANTHER" id="PTHR43649">
    <property type="entry name" value="ARABINOSE-BINDING PROTEIN-RELATED"/>
    <property type="match status" value="1"/>
</dbReference>
<keyword evidence="3" id="KW-0813">Transport</keyword>
<evidence type="ECO:0000256" key="5">
    <source>
        <dbReference type="SAM" id="SignalP"/>
    </source>
</evidence>
<dbReference type="Pfam" id="PF01547">
    <property type="entry name" value="SBP_bac_1"/>
    <property type="match status" value="1"/>
</dbReference>
<dbReference type="RefSeq" id="WP_120748981.1">
    <property type="nucleotide sequence ID" value="NZ_RBAH01000014.1"/>
</dbReference>
<feature type="signal peptide" evidence="5">
    <location>
        <begin position="1"/>
        <end position="22"/>
    </location>
</feature>
<comment type="caution">
    <text evidence="6">The sequence shown here is derived from an EMBL/GenBank/DDBJ whole genome shotgun (WGS) entry which is preliminary data.</text>
</comment>
<dbReference type="InterPro" id="IPR006059">
    <property type="entry name" value="SBP"/>
</dbReference>
<reference evidence="6 7" key="1">
    <citation type="journal article" date="2007" name="Int. J. Syst. Evol. Microbiol.">
        <title>Paenibacillus ginsengarvi sp. nov., isolated from soil from ginseng cultivation.</title>
        <authorList>
            <person name="Yoon M.H."/>
            <person name="Ten L.N."/>
            <person name="Im W.T."/>
        </authorList>
    </citation>
    <scope>NUCLEOTIDE SEQUENCE [LARGE SCALE GENOMIC DNA]</scope>
    <source>
        <strain evidence="6 7">KCTC 13059</strain>
    </source>
</reference>
<evidence type="ECO:0000313" key="6">
    <source>
        <dbReference type="EMBL" id="RKN80726.1"/>
    </source>
</evidence>
<dbReference type="Proteomes" id="UP000282311">
    <property type="component" value="Unassembled WGS sequence"/>
</dbReference>
<dbReference type="EMBL" id="RBAH01000014">
    <property type="protein sequence ID" value="RKN80726.1"/>
    <property type="molecule type" value="Genomic_DNA"/>
</dbReference>
<keyword evidence="7" id="KW-1185">Reference proteome</keyword>
<dbReference type="PROSITE" id="PS51257">
    <property type="entry name" value="PROKAR_LIPOPROTEIN"/>
    <property type="match status" value="1"/>
</dbReference>
<keyword evidence="4 5" id="KW-0732">Signal</keyword>
<feature type="chain" id="PRO_5038819357" evidence="5">
    <location>
        <begin position="23"/>
        <end position="453"/>
    </location>
</feature>
<dbReference type="OrthoDB" id="9782846at2"/>
<accession>A0A3B0CCX2</accession>
<evidence type="ECO:0000256" key="4">
    <source>
        <dbReference type="ARBA" id="ARBA00022729"/>
    </source>
</evidence>
<organism evidence="6 7">
    <name type="scientific">Paenibacillus ginsengarvi</name>
    <dbReference type="NCBI Taxonomy" id="400777"/>
    <lineage>
        <taxon>Bacteria</taxon>
        <taxon>Bacillati</taxon>
        <taxon>Bacillota</taxon>
        <taxon>Bacilli</taxon>
        <taxon>Bacillales</taxon>
        <taxon>Paenibacillaceae</taxon>
        <taxon>Paenibacillus</taxon>
    </lineage>
</organism>
<dbReference type="PANTHER" id="PTHR43649:SF31">
    <property type="entry name" value="SN-GLYCEROL-3-PHOSPHATE-BINDING PERIPLASMIC PROTEIN UGPB"/>
    <property type="match status" value="1"/>
</dbReference>
<comment type="similarity">
    <text evidence="2">Belongs to the bacterial solute-binding protein 1 family.</text>
</comment>
<gene>
    <name evidence="6" type="ORF">D7M11_19835</name>
</gene>
<evidence type="ECO:0000256" key="1">
    <source>
        <dbReference type="ARBA" id="ARBA00004196"/>
    </source>
</evidence>
<comment type="subcellular location">
    <subcellularLocation>
        <location evidence="1">Cell envelope</location>
    </subcellularLocation>
</comment>
<dbReference type="AlphaFoldDB" id="A0A3B0CCX2"/>
<dbReference type="Gene3D" id="3.40.190.10">
    <property type="entry name" value="Periplasmic binding protein-like II"/>
    <property type="match status" value="1"/>
</dbReference>
<protein>
    <submittedName>
        <fullName evidence="6">Carbohydrate ABC transporter substrate-binding protein</fullName>
    </submittedName>
</protein>
<dbReference type="InterPro" id="IPR050490">
    <property type="entry name" value="Bact_solute-bd_prot1"/>
</dbReference>
<sequence>MKKAHVCATMLCIGLLAPTVLTGCDQTKAPEQQKVVKLMFLNEENYRREYANIVEYKFPELKIEIVPYSELMQPGKQTIKSYIEFMNMHKPDIITILPIPGLFDALIQGGYLLALDPYIAKHRFDLDQYAPLVTKLFRDKGQGNVYGLPPSFSTNALYYNKDLFDKLKIEYPRNGMSFKDVFDLAYRFAQQGNGEPIVGFYMKNTTPRSFLRYVGNMEGLQWTDAAGRSMTIQTSAWEKAFTTVIDAYRSGAMFDASLLETQLQNNEWRKNYEAVIEEARKSSLFANGKAAMTIDSPLLINDIKRLQPDMNWDLVSLPSHGGPIPSEYVNFQTIHAISSGTSLAEESWNAIELLHSDQVEKTNASIYGLLFNRLPVRMKNIVYPQSKNFEAFYTLETEEKGVAEAQTPAGVNKLVEQLFPDLLDNKLSVSDALRIIQEQGNALLLQDREAKDE</sequence>
<evidence type="ECO:0000313" key="7">
    <source>
        <dbReference type="Proteomes" id="UP000282311"/>
    </source>
</evidence>
<evidence type="ECO:0000256" key="3">
    <source>
        <dbReference type="ARBA" id="ARBA00022448"/>
    </source>
</evidence>
<proteinExistence type="inferred from homology"/>
<dbReference type="SUPFAM" id="SSF53850">
    <property type="entry name" value="Periplasmic binding protein-like II"/>
    <property type="match status" value="1"/>
</dbReference>
<name>A0A3B0CCX2_9BACL</name>
<dbReference type="GO" id="GO:0030313">
    <property type="term" value="C:cell envelope"/>
    <property type="evidence" value="ECO:0007669"/>
    <property type="project" value="UniProtKB-SubCell"/>
</dbReference>